<dbReference type="PANTHER" id="PTHR34948:SF2">
    <property type="entry name" value="TRIPHOSPHATE TUNNEL METALLOENZYME 3"/>
    <property type="match status" value="1"/>
</dbReference>
<proteinExistence type="predicted"/>
<accession>A0A1D2A387</accession>
<name>A0A1D2A387_AUXPR</name>
<dbReference type="Gene3D" id="2.40.320.10">
    <property type="entry name" value="Hypothetical Protein Pfu-838710-001"/>
    <property type="match status" value="1"/>
</dbReference>
<evidence type="ECO:0000259" key="2">
    <source>
        <dbReference type="PROSITE" id="PS51707"/>
    </source>
</evidence>
<dbReference type="InterPro" id="IPR023577">
    <property type="entry name" value="CYTH_domain"/>
</dbReference>
<dbReference type="AlphaFoldDB" id="A0A1D2A387"/>
<dbReference type="InterPro" id="IPR033469">
    <property type="entry name" value="CYTH-like_dom_sf"/>
</dbReference>
<reference evidence="3" key="1">
    <citation type="submission" date="2015-08" db="EMBL/GenBank/DDBJ databases">
        <authorList>
            <person name="Babu N.S."/>
            <person name="Beckwith C.J."/>
            <person name="Beseler K.G."/>
            <person name="Brison A."/>
            <person name="Carone J.V."/>
            <person name="Caskin T.P."/>
            <person name="Diamond M."/>
            <person name="Durham M.E."/>
            <person name="Foxe J.M."/>
            <person name="Go M."/>
            <person name="Henderson B.A."/>
            <person name="Jones I.B."/>
            <person name="McGettigan J.A."/>
            <person name="Micheletti S.J."/>
            <person name="Nasrallah M.E."/>
            <person name="Ortiz D."/>
            <person name="Piller C.R."/>
            <person name="Privatt S.R."/>
            <person name="Schneider S.L."/>
            <person name="Sharp S."/>
            <person name="Smith T.C."/>
            <person name="Stanton J.D."/>
            <person name="Ullery H.E."/>
            <person name="Wilson R.J."/>
            <person name="Serrano M.G."/>
            <person name="Buck G."/>
            <person name="Lee V."/>
            <person name="Wang Y."/>
            <person name="Carvalho R."/>
            <person name="Voegtly L."/>
            <person name="Shi R."/>
            <person name="Duckworth R."/>
            <person name="Johnson A."/>
            <person name="Loviza R."/>
            <person name="Walstead R."/>
            <person name="Shah Z."/>
            <person name="Kiflezghi M."/>
            <person name="Wade K."/>
            <person name="Ball S.L."/>
            <person name="Bradley K.W."/>
            <person name="Asai D.J."/>
            <person name="Bowman C.A."/>
            <person name="Russell D.A."/>
            <person name="Pope W.H."/>
            <person name="Jacobs-Sera D."/>
            <person name="Hendrix R.W."/>
            <person name="Hatfull G.F."/>
        </authorList>
    </citation>
    <scope>NUCLEOTIDE SEQUENCE</scope>
</reference>
<dbReference type="EMBL" id="GDKF01004952">
    <property type="protein sequence ID" value="JAT73670.1"/>
    <property type="molecule type" value="Transcribed_RNA"/>
</dbReference>
<feature type="domain" description="CYTH" evidence="2">
    <location>
        <begin position="79"/>
        <end position="275"/>
    </location>
</feature>
<dbReference type="Pfam" id="PF01928">
    <property type="entry name" value="CYTH"/>
    <property type="match status" value="1"/>
</dbReference>
<feature type="region of interest" description="Disordered" evidence="1">
    <location>
        <begin position="30"/>
        <end position="74"/>
    </location>
</feature>
<feature type="compositionally biased region" description="Polar residues" evidence="1">
    <location>
        <begin position="44"/>
        <end position="57"/>
    </location>
</feature>
<dbReference type="PROSITE" id="PS51707">
    <property type="entry name" value="CYTH"/>
    <property type="match status" value="1"/>
</dbReference>
<dbReference type="PANTHER" id="PTHR34948">
    <property type="entry name" value="OS08G0299200 PROTEIN"/>
    <property type="match status" value="1"/>
</dbReference>
<dbReference type="SMART" id="SM01118">
    <property type="entry name" value="CYTH"/>
    <property type="match status" value="1"/>
</dbReference>
<evidence type="ECO:0000256" key="1">
    <source>
        <dbReference type="SAM" id="MobiDB-lite"/>
    </source>
</evidence>
<protein>
    <recommendedName>
        <fullName evidence="2">CYTH domain-containing protein</fullName>
    </recommendedName>
</protein>
<evidence type="ECO:0000313" key="3">
    <source>
        <dbReference type="EMBL" id="JAT73670.1"/>
    </source>
</evidence>
<gene>
    <name evidence="3" type="ORF">g.810</name>
</gene>
<organism evidence="3">
    <name type="scientific">Auxenochlorella protothecoides</name>
    <name type="common">Green microalga</name>
    <name type="synonym">Chlorella protothecoides</name>
    <dbReference type="NCBI Taxonomy" id="3075"/>
    <lineage>
        <taxon>Eukaryota</taxon>
        <taxon>Viridiplantae</taxon>
        <taxon>Chlorophyta</taxon>
        <taxon>core chlorophytes</taxon>
        <taxon>Trebouxiophyceae</taxon>
        <taxon>Chlorellales</taxon>
        <taxon>Chlorellaceae</taxon>
        <taxon>Auxenochlorella</taxon>
    </lineage>
</organism>
<sequence length="277" mass="30578">MRVLGVLHQTGGLLRGHATARAYTNRAACRGQGRVPRGEERAAGSTSVRPSRANGETATDAPFRGEEAVNSRASRPGKVMEVEIKLRLKDEEAHARLAAALKASYRTTHEQENYFFDGSSAELSSARVILRLRFYNFDKKALLTVKGKQVLVDGVGRCPETEVEVPPDQARGYLSDPNRLLEAGLPLVDGLKQQYGLKGLKGLGGFRNVRQEFDWEGLVLELDQTRFDHGTVYELEAETPKPEEVKPKLEALLTKHGVAYADSASSKFANFIQKSLR</sequence>
<dbReference type="SUPFAM" id="SSF55154">
    <property type="entry name" value="CYTH-like phosphatases"/>
    <property type="match status" value="1"/>
</dbReference>
<dbReference type="GO" id="GO:0016462">
    <property type="term" value="F:pyrophosphatase activity"/>
    <property type="evidence" value="ECO:0007669"/>
    <property type="project" value="UniProtKB-ARBA"/>
</dbReference>